<evidence type="ECO:0000313" key="2">
    <source>
        <dbReference type="EMBL" id="RYB03562.1"/>
    </source>
</evidence>
<dbReference type="Proteomes" id="UP000289411">
    <property type="component" value="Unassembled WGS sequence"/>
</dbReference>
<organism evidence="2 3">
    <name type="scientific">Lichenibacterium ramalinae</name>
    <dbReference type="NCBI Taxonomy" id="2316527"/>
    <lineage>
        <taxon>Bacteria</taxon>
        <taxon>Pseudomonadati</taxon>
        <taxon>Pseudomonadota</taxon>
        <taxon>Alphaproteobacteria</taxon>
        <taxon>Hyphomicrobiales</taxon>
        <taxon>Lichenihabitantaceae</taxon>
        <taxon>Lichenibacterium</taxon>
    </lineage>
</organism>
<keyword evidence="3" id="KW-1185">Reference proteome</keyword>
<comment type="caution">
    <text evidence="2">The sequence shown here is derived from an EMBL/GenBank/DDBJ whole genome shotgun (WGS) entry which is preliminary data.</text>
</comment>
<feature type="compositionally biased region" description="Basic and acidic residues" evidence="1">
    <location>
        <begin position="82"/>
        <end position="93"/>
    </location>
</feature>
<accession>A0A4Q2RB88</accession>
<name>A0A4Q2RB88_9HYPH</name>
<proteinExistence type="predicted"/>
<dbReference type="EMBL" id="QYBC01000013">
    <property type="protein sequence ID" value="RYB03562.1"/>
    <property type="molecule type" value="Genomic_DNA"/>
</dbReference>
<protein>
    <submittedName>
        <fullName evidence="2">Uncharacterized protein</fullName>
    </submittedName>
</protein>
<feature type="region of interest" description="Disordered" evidence="1">
    <location>
        <begin position="78"/>
        <end position="101"/>
    </location>
</feature>
<dbReference type="AlphaFoldDB" id="A0A4Q2RB88"/>
<reference evidence="2 3" key="2">
    <citation type="submission" date="2019-02" db="EMBL/GenBank/DDBJ databases">
        <title>'Lichenibacterium ramalinii' gen. nov. sp. nov., 'Lichenibacterium minor' gen. nov. sp. nov.</title>
        <authorList>
            <person name="Pankratov T."/>
        </authorList>
    </citation>
    <scope>NUCLEOTIDE SEQUENCE [LARGE SCALE GENOMIC DNA]</scope>
    <source>
        <strain evidence="2 3">RmlP001</strain>
    </source>
</reference>
<sequence length="146" mass="16283">MYRAAPGYAEADAIEDRLERQRALDAVRHAADRAERPSVVPSAHQAAAILADAIGLALADPEIRDRLATRLGHHIRRATRARGLDPRHAETKRVLGQRMRPNPLVEEVERRERIEAEIAAAKRARMATYEDTIALLAALRDDDDAQ</sequence>
<reference evidence="2 3" key="1">
    <citation type="submission" date="2018-09" db="EMBL/GenBank/DDBJ databases">
        <authorList>
            <person name="Grouzdev D.S."/>
            <person name="Krutkina M.S."/>
        </authorList>
    </citation>
    <scope>NUCLEOTIDE SEQUENCE [LARGE SCALE GENOMIC DNA]</scope>
    <source>
        <strain evidence="2 3">RmlP001</strain>
    </source>
</reference>
<evidence type="ECO:0000256" key="1">
    <source>
        <dbReference type="SAM" id="MobiDB-lite"/>
    </source>
</evidence>
<gene>
    <name evidence="2" type="ORF">D3272_15520</name>
</gene>
<evidence type="ECO:0000313" key="3">
    <source>
        <dbReference type="Proteomes" id="UP000289411"/>
    </source>
</evidence>